<dbReference type="Proteomes" id="UP001159405">
    <property type="component" value="Unassembled WGS sequence"/>
</dbReference>
<feature type="chain" id="PRO_5046811437" evidence="2">
    <location>
        <begin position="27"/>
        <end position="84"/>
    </location>
</feature>
<reference evidence="3 4" key="1">
    <citation type="submission" date="2022-05" db="EMBL/GenBank/DDBJ databases">
        <authorList>
            <consortium name="Genoscope - CEA"/>
            <person name="William W."/>
        </authorList>
    </citation>
    <scope>NUCLEOTIDE SEQUENCE [LARGE SCALE GENOMIC DNA]</scope>
</reference>
<evidence type="ECO:0000256" key="2">
    <source>
        <dbReference type="SAM" id="SignalP"/>
    </source>
</evidence>
<keyword evidence="4" id="KW-1185">Reference proteome</keyword>
<accession>A0ABN8NT30</accession>
<gene>
    <name evidence="3" type="ORF">PLOB_00024255</name>
</gene>
<comment type="caution">
    <text evidence="3">The sequence shown here is derived from an EMBL/GenBank/DDBJ whole genome shotgun (WGS) entry which is preliminary data.</text>
</comment>
<feature type="region of interest" description="Disordered" evidence="1">
    <location>
        <begin position="32"/>
        <end position="55"/>
    </location>
</feature>
<name>A0ABN8NT30_9CNID</name>
<protein>
    <submittedName>
        <fullName evidence="3">Uncharacterized protein</fullName>
    </submittedName>
</protein>
<organism evidence="3 4">
    <name type="scientific">Porites lobata</name>
    <dbReference type="NCBI Taxonomy" id="104759"/>
    <lineage>
        <taxon>Eukaryota</taxon>
        <taxon>Metazoa</taxon>
        <taxon>Cnidaria</taxon>
        <taxon>Anthozoa</taxon>
        <taxon>Hexacorallia</taxon>
        <taxon>Scleractinia</taxon>
        <taxon>Fungiina</taxon>
        <taxon>Poritidae</taxon>
        <taxon>Porites</taxon>
    </lineage>
</organism>
<keyword evidence="2" id="KW-0732">Signal</keyword>
<evidence type="ECO:0000256" key="1">
    <source>
        <dbReference type="SAM" id="MobiDB-lite"/>
    </source>
</evidence>
<feature type="signal peptide" evidence="2">
    <location>
        <begin position="1"/>
        <end position="26"/>
    </location>
</feature>
<proteinExistence type="predicted"/>
<sequence>MDSKRISILLSFWLISSYILLEHSQGFETRLSSKRVRRKHQRLQQQNRRHGRSGKEMALSMFSRFVNASRRYSIKHRGSHQQIA</sequence>
<feature type="compositionally biased region" description="Basic residues" evidence="1">
    <location>
        <begin position="32"/>
        <end position="52"/>
    </location>
</feature>
<evidence type="ECO:0000313" key="4">
    <source>
        <dbReference type="Proteomes" id="UP001159405"/>
    </source>
</evidence>
<dbReference type="EMBL" id="CALNXK010000029">
    <property type="protein sequence ID" value="CAH3116155.1"/>
    <property type="molecule type" value="Genomic_DNA"/>
</dbReference>
<evidence type="ECO:0000313" key="3">
    <source>
        <dbReference type="EMBL" id="CAH3116155.1"/>
    </source>
</evidence>